<dbReference type="Gene3D" id="3.40.50.300">
    <property type="entry name" value="P-loop containing nucleotide triphosphate hydrolases"/>
    <property type="match status" value="1"/>
</dbReference>
<evidence type="ECO:0000256" key="1">
    <source>
        <dbReference type="ARBA" id="ARBA00022448"/>
    </source>
</evidence>
<evidence type="ECO:0000313" key="5">
    <source>
        <dbReference type="EMBL" id="BAE49392.1"/>
    </source>
</evidence>
<dbReference type="SUPFAM" id="SSF52540">
    <property type="entry name" value="P-loop containing nucleoside triphosphate hydrolases"/>
    <property type="match status" value="1"/>
</dbReference>
<dbReference type="GO" id="GO:0016887">
    <property type="term" value="F:ATP hydrolysis activity"/>
    <property type="evidence" value="ECO:0007669"/>
    <property type="project" value="InterPro"/>
</dbReference>
<name>Q2W9T3_PARM1</name>
<dbReference type="InterPro" id="IPR003593">
    <property type="entry name" value="AAA+_ATPase"/>
</dbReference>
<evidence type="ECO:0000256" key="3">
    <source>
        <dbReference type="ARBA" id="ARBA00022840"/>
    </source>
</evidence>
<organism evidence="5 6">
    <name type="scientific">Paramagnetospirillum magneticum (strain ATCC 700264 / AMB-1)</name>
    <name type="common">Magnetospirillum magneticum</name>
    <dbReference type="NCBI Taxonomy" id="342108"/>
    <lineage>
        <taxon>Bacteria</taxon>
        <taxon>Pseudomonadati</taxon>
        <taxon>Pseudomonadota</taxon>
        <taxon>Alphaproteobacteria</taxon>
        <taxon>Rhodospirillales</taxon>
        <taxon>Magnetospirillaceae</taxon>
        <taxon>Paramagnetospirillum</taxon>
    </lineage>
</organism>
<keyword evidence="2" id="KW-0547">Nucleotide-binding</keyword>
<keyword evidence="6" id="KW-1185">Reference proteome</keyword>
<sequence>MERPPSPGWPFAVSGGWVYPACMSEPSAPDVEIRIEGLTKAFDGHAVLRGVDLDIQAGAFVAVVGGSGCGKSVLLNHILGLMQPDSGRVLVADPTVAEGPLLDLAVLDADRMSDIHTHWGVVFQRNALFSGTVLDNIGLWLEEVGHLDAADIEKMAQRVLAAVGLPSSADFLAGRVEALSGGMAKRIAIARALAMEPRCMFFDEPTTGLDPVTASQIQDLLLSTHVDERDGKARTTVVVTHDKDLLYRLRPRVVMLHEGRVSFDGPFEAFHASTSPIIRPYFELMPVLHQRGHS</sequence>
<dbReference type="SMART" id="SM00382">
    <property type="entry name" value="AAA"/>
    <property type="match status" value="1"/>
</dbReference>
<dbReference type="HOGENOM" id="CLU_000604_1_22_5"/>
<gene>
    <name evidence="5" type="ordered locus">amb0588</name>
</gene>
<dbReference type="STRING" id="342108.amb0588"/>
<dbReference type="EMBL" id="AP007255">
    <property type="protein sequence ID" value="BAE49392.1"/>
    <property type="molecule type" value="Genomic_DNA"/>
</dbReference>
<dbReference type="PROSITE" id="PS00211">
    <property type="entry name" value="ABC_TRANSPORTER_1"/>
    <property type="match status" value="1"/>
</dbReference>
<dbReference type="PANTHER" id="PTHR43023:SF3">
    <property type="entry name" value="PROTEIN TRIGALACTOSYLDIACYLGLYCEROL 3, CHLOROPLASTIC"/>
    <property type="match status" value="1"/>
</dbReference>
<dbReference type="GO" id="GO:0005524">
    <property type="term" value="F:ATP binding"/>
    <property type="evidence" value="ECO:0007669"/>
    <property type="project" value="UniProtKB-KW"/>
</dbReference>
<proteinExistence type="predicted"/>
<keyword evidence="1" id="KW-0813">Transport</keyword>
<feature type="domain" description="ABC transporter" evidence="4">
    <location>
        <begin position="33"/>
        <end position="283"/>
    </location>
</feature>
<dbReference type="InterPro" id="IPR017871">
    <property type="entry name" value="ABC_transporter-like_CS"/>
</dbReference>
<protein>
    <submittedName>
        <fullName evidence="5">ABC-type transport system</fullName>
    </submittedName>
</protein>
<dbReference type="InterPro" id="IPR027417">
    <property type="entry name" value="P-loop_NTPase"/>
</dbReference>
<dbReference type="KEGG" id="mag:amb0588"/>
<evidence type="ECO:0000313" key="6">
    <source>
        <dbReference type="Proteomes" id="UP000007058"/>
    </source>
</evidence>
<accession>Q2W9T3</accession>
<keyword evidence="3" id="KW-0067">ATP-binding</keyword>
<evidence type="ECO:0000259" key="4">
    <source>
        <dbReference type="PROSITE" id="PS50893"/>
    </source>
</evidence>
<dbReference type="Pfam" id="PF00005">
    <property type="entry name" value="ABC_tran"/>
    <property type="match status" value="1"/>
</dbReference>
<dbReference type="Proteomes" id="UP000007058">
    <property type="component" value="Chromosome"/>
</dbReference>
<dbReference type="PROSITE" id="PS50893">
    <property type="entry name" value="ABC_TRANSPORTER_2"/>
    <property type="match status" value="1"/>
</dbReference>
<reference evidence="5 6" key="1">
    <citation type="journal article" date="2005" name="DNA Res.">
        <title>Complete genome sequence of the facultative anaerobic magnetotactic bacterium Magnetospirillum sp. strain AMB-1.</title>
        <authorList>
            <person name="Matsunaga T."/>
            <person name="Okamura Y."/>
            <person name="Fukuda Y."/>
            <person name="Wahyudi A.T."/>
            <person name="Murase Y."/>
            <person name="Takeyama H."/>
        </authorList>
    </citation>
    <scope>NUCLEOTIDE SEQUENCE [LARGE SCALE GENOMIC DNA]</scope>
    <source>
        <strain evidence="6">ATCC 700264 / AMB-1</strain>
    </source>
</reference>
<dbReference type="AlphaFoldDB" id="Q2W9T3"/>
<evidence type="ECO:0000256" key="2">
    <source>
        <dbReference type="ARBA" id="ARBA00022741"/>
    </source>
</evidence>
<dbReference type="PANTHER" id="PTHR43023">
    <property type="entry name" value="PROTEIN TRIGALACTOSYLDIACYLGLYCEROL 3, CHLOROPLASTIC"/>
    <property type="match status" value="1"/>
</dbReference>
<dbReference type="InterPro" id="IPR003439">
    <property type="entry name" value="ABC_transporter-like_ATP-bd"/>
</dbReference>